<evidence type="ECO:0000313" key="2">
    <source>
        <dbReference type="EMBL" id="KAK7040690.1"/>
    </source>
</evidence>
<protein>
    <submittedName>
        <fullName evidence="2">Uncharacterized protein</fullName>
    </submittedName>
</protein>
<comment type="caution">
    <text evidence="2">The sequence shown here is derived from an EMBL/GenBank/DDBJ whole genome shotgun (WGS) entry which is preliminary data.</text>
</comment>
<feature type="region of interest" description="Disordered" evidence="1">
    <location>
        <begin position="1"/>
        <end position="32"/>
    </location>
</feature>
<evidence type="ECO:0000313" key="3">
    <source>
        <dbReference type="Proteomes" id="UP001383192"/>
    </source>
</evidence>
<proteinExistence type="predicted"/>
<sequence>MSFSFSIPLLSTPTPSLSTTSPNTTKPTASTSEQLYSISQAVQGVKSFEEVRIDDYLLSYSTTGRPPPPCPQEPKDPALRATQGLPPLFEPTVDTKTVEIPESQWQLMDSGPFESPEGTLWSITAGGERSSWSFEELRVQAYRKGNIHPPPTAKLIPFSGGDTQTANGIQYGGDTKETFMSISAKPEWAGHSFEELRVAYLRSGREITSKEIMGSLPGVGLR</sequence>
<dbReference type="Proteomes" id="UP001383192">
    <property type="component" value="Unassembled WGS sequence"/>
</dbReference>
<gene>
    <name evidence="2" type="ORF">VNI00_009596</name>
</gene>
<dbReference type="Gene3D" id="1.10.10.2360">
    <property type="match status" value="1"/>
</dbReference>
<accession>A0AAW0CLR7</accession>
<organism evidence="2 3">
    <name type="scientific">Paramarasmius palmivorus</name>
    <dbReference type="NCBI Taxonomy" id="297713"/>
    <lineage>
        <taxon>Eukaryota</taxon>
        <taxon>Fungi</taxon>
        <taxon>Dikarya</taxon>
        <taxon>Basidiomycota</taxon>
        <taxon>Agaricomycotina</taxon>
        <taxon>Agaricomycetes</taxon>
        <taxon>Agaricomycetidae</taxon>
        <taxon>Agaricales</taxon>
        <taxon>Marasmiineae</taxon>
        <taxon>Marasmiaceae</taxon>
        <taxon>Paramarasmius</taxon>
    </lineage>
</organism>
<reference evidence="2 3" key="1">
    <citation type="submission" date="2024-01" db="EMBL/GenBank/DDBJ databases">
        <title>A draft genome for a cacao thread blight-causing isolate of Paramarasmius palmivorus.</title>
        <authorList>
            <person name="Baruah I.K."/>
            <person name="Bukari Y."/>
            <person name="Amoako-Attah I."/>
            <person name="Meinhardt L.W."/>
            <person name="Bailey B.A."/>
            <person name="Cohen S.P."/>
        </authorList>
    </citation>
    <scope>NUCLEOTIDE SEQUENCE [LARGE SCALE GENOMIC DNA]</scope>
    <source>
        <strain evidence="2 3">GH-12</strain>
    </source>
</reference>
<dbReference type="AlphaFoldDB" id="A0AAW0CLR7"/>
<name>A0AAW0CLR7_9AGAR</name>
<dbReference type="EMBL" id="JAYKXP010000036">
    <property type="protein sequence ID" value="KAK7040690.1"/>
    <property type="molecule type" value="Genomic_DNA"/>
</dbReference>
<keyword evidence="3" id="KW-1185">Reference proteome</keyword>
<evidence type="ECO:0000256" key="1">
    <source>
        <dbReference type="SAM" id="MobiDB-lite"/>
    </source>
</evidence>